<keyword evidence="7" id="KW-1185">Reference proteome</keyword>
<evidence type="ECO:0000259" key="5">
    <source>
        <dbReference type="PROSITE" id="PS51706"/>
    </source>
</evidence>
<feature type="domain" description="EngB-type G" evidence="5">
    <location>
        <begin position="124"/>
        <end position="391"/>
    </location>
</feature>
<accession>A0AAN8VA13</accession>
<keyword evidence="3" id="KW-0460">Magnesium</keyword>
<dbReference type="InterPro" id="IPR030393">
    <property type="entry name" value="G_ENGB_dom"/>
</dbReference>
<dbReference type="PANTHER" id="PTHR11649:SF75">
    <property type="entry name" value="PROTEIN, PUTATIVE, EXPRESSED-RELATED"/>
    <property type="match status" value="1"/>
</dbReference>
<dbReference type="SUPFAM" id="SSF52540">
    <property type="entry name" value="P-loop containing nucleoside triphosphate hydrolases"/>
    <property type="match status" value="1"/>
</dbReference>
<comment type="caution">
    <text evidence="6">The sequence shown here is derived from an EMBL/GenBank/DDBJ whole genome shotgun (WGS) entry which is preliminary data.</text>
</comment>
<keyword evidence="2" id="KW-0547">Nucleotide-binding</keyword>
<dbReference type="CDD" id="cd01876">
    <property type="entry name" value="YihA_EngB"/>
    <property type="match status" value="1"/>
</dbReference>
<proteinExistence type="predicted"/>
<dbReference type="Proteomes" id="UP001370490">
    <property type="component" value="Unassembled WGS sequence"/>
</dbReference>
<dbReference type="Pfam" id="PF01926">
    <property type="entry name" value="MMR_HSR1"/>
    <property type="match status" value="1"/>
</dbReference>
<keyword evidence="1" id="KW-0479">Metal-binding</keyword>
<evidence type="ECO:0000256" key="3">
    <source>
        <dbReference type="ARBA" id="ARBA00022842"/>
    </source>
</evidence>
<evidence type="ECO:0000256" key="2">
    <source>
        <dbReference type="ARBA" id="ARBA00022741"/>
    </source>
</evidence>
<dbReference type="EMBL" id="JBAMMX010000017">
    <property type="protein sequence ID" value="KAK6923938.1"/>
    <property type="molecule type" value="Genomic_DNA"/>
</dbReference>
<evidence type="ECO:0000256" key="4">
    <source>
        <dbReference type="ARBA" id="ARBA00023134"/>
    </source>
</evidence>
<reference evidence="6 7" key="1">
    <citation type="submission" date="2023-12" db="EMBL/GenBank/DDBJ databases">
        <title>A high-quality genome assembly for Dillenia turbinata (Dilleniales).</title>
        <authorList>
            <person name="Chanderbali A."/>
        </authorList>
    </citation>
    <scope>NUCLEOTIDE SEQUENCE [LARGE SCALE GENOMIC DNA]</scope>
    <source>
        <strain evidence="6">LSX21</strain>
        <tissue evidence="6">Leaf</tissue>
    </source>
</reference>
<dbReference type="Gene3D" id="3.40.50.300">
    <property type="entry name" value="P-loop containing nucleotide triphosphate hydrolases"/>
    <property type="match status" value="2"/>
</dbReference>
<evidence type="ECO:0000256" key="1">
    <source>
        <dbReference type="ARBA" id="ARBA00022723"/>
    </source>
</evidence>
<gene>
    <name evidence="6" type="ORF">RJ641_010138</name>
</gene>
<protein>
    <submittedName>
        <fullName evidence="6">GTP binding domain</fullName>
    </submittedName>
</protein>
<evidence type="ECO:0000313" key="7">
    <source>
        <dbReference type="Proteomes" id="UP001370490"/>
    </source>
</evidence>
<dbReference type="PROSITE" id="PS51706">
    <property type="entry name" value="G_ENGB"/>
    <property type="match status" value="1"/>
</dbReference>
<dbReference type="InterPro" id="IPR027417">
    <property type="entry name" value="P-loop_NTPase"/>
</dbReference>
<keyword evidence="4" id="KW-0342">GTP-binding</keyword>
<dbReference type="AlphaFoldDB" id="A0AAN8VA13"/>
<dbReference type="InterPro" id="IPR006073">
    <property type="entry name" value="GTP-bd"/>
</dbReference>
<sequence>MLLRNRLSTLHVSSLFSLPSTPLLPPPLLSLSFTTTPSLAIRRKPTHVLAAAPKPPPTPPPVDTAKLLKTFLFIPHGVEPEDITDDIVLPGSNIVLGPYAGYSQIKEVEFVKSSDKPKNCPKDHRPEFAILGRSNVGKSSLINALVRKKEVALTSKKPGKTQLINHFLVNKSWYIVDLPGYGLHIVLLPFSTTPRTRTNLSSQSFANLSLAWGLISWKSSQTKNYRAVLYPKPEEAMELPLCLCPNQHASPKLRSPFCSLEVDDGSKLLPSFAKAPESARMDWSAFTKGYFLNRDTLVAVLLLIDASVPPQKMDLDCANWLGRNNIPMTFVFTKCDKMKASKGKRPDENIRDFQQIIRESYKHHPPWIMTSSVTGLGRDELLLHMSQLRNYWDN</sequence>
<organism evidence="6 7">
    <name type="scientific">Dillenia turbinata</name>
    <dbReference type="NCBI Taxonomy" id="194707"/>
    <lineage>
        <taxon>Eukaryota</taxon>
        <taxon>Viridiplantae</taxon>
        <taxon>Streptophyta</taxon>
        <taxon>Embryophyta</taxon>
        <taxon>Tracheophyta</taxon>
        <taxon>Spermatophyta</taxon>
        <taxon>Magnoliopsida</taxon>
        <taxon>eudicotyledons</taxon>
        <taxon>Gunneridae</taxon>
        <taxon>Pentapetalae</taxon>
        <taxon>Dilleniales</taxon>
        <taxon>Dilleniaceae</taxon>
        <taxon>Dillenia</taxon>
    </lineage>
</organism>
<name>A0AAN8VA13_9MAGN</name>
<dbReference type="PANTHER" id="PTHR11649">
    <property type="entry name" value="MSS1/TRME-RELATED GTP-BINDING PROTEIN"/>
    <property type="match status" value="1"/>
</dbReference>
<dbReference type="GO" id="GO:0005525">
    <property type="term" value="F:GTP binding"/>
    <property type="evidence" value="ECO:0007669"/>
    <property type="project" value="UniProtKB-KW"/>
</dbReference>
<dbReference type="GO" id="GO:0046872">
    <property type="term" value="F:metal ion binding"/>
    <property type="evidence" value="ECO:0007669"/>
    <property type="project" value="UniProtKB-KW"/>
</dbReference>
<evidence type="ECO:0000313" key="6">
    <source>
        <dbReference type="EMBL" id="KAK6923938.1"/>
    </source>
</evidence>